<feature type="compositionally biased region" description="Polar residues" evidence="10">
    <location>
        <begin position="392"/>
        <end position="421"/>
    </location>
</feature>
<name>A0AAV2TBT2_CALDB</name>
<keyword evidence="7 9" id="KW-0472">Membrane</keyword>
<feature type="region of interest" description="Disordered" evidence="10">
    <location>
        <begin position="262"/>
        <end position="469"/>
    </location>
</feature>
<evidence type="ECO:0000256" key="1">
    <source>
        <dbReference type="ARBA" id="ARBA00004651"/>
    </source>
</evidence>
<dbReference type="Pfam" id="PF00876">
    <property type="entry name" value="Innexin"/>
    <property type="match status" value="1"/>
</dbReference>
<feature type="compositionally biased region" description="Low complexity" evidence="10">
    <location>
        <begin position="369"/>
        <end position="391"/>
    </location>
</feature>
<dbReference type="AlphaFoldDB" id="A0AAV2TBT2"/>
<keyword evidence="6 9" id="KW-0406">Ion transport</keyword>
<comment type="caution">
    <text evidence="9">Lacks conserved residue(s) required for the propagation of feature annotation.</text>
</comment>
<keyword evidence="2 9" id="KW-0813">Transport</keyword>
<dbReference type="EMBL" id="CAXLJL010000179">
    <property type="protein sequence ID" value="CAL5134185.1"/>
    <property type="molecule type" value="Genomic_DNA"/>
</dbReference>
<keyword evidence="8 9" id="KW-0407">Ion channel</keyword>
<evidence type="ECO:0000256" key="10">
    <source>
        <dbReference type="SAM" id="MobiDB-lite"/>
    </source>
</evidence>
<sequence>MEVACEIEMIKDPETRKTNITYVARHIEDALDSQREYRSGCAVRCRHCLAKSCCLWFGKRYGNYLTCLYLITKSLYIINVVGQFFFMNRILGTNYTFYGLDLLRDLAEGFVWQESGNFPRITLCDFEVRKLANTHRHTVQCVLPINMFNEKIFIFLWFWFVLVAAVNTSSFLYWSYKSSFHGPRVHFIRKFLKLRDALEPGDKKRTFAFVDSFLRQDGVFIVRLIAQNAGELVASEVVEKLWVLYKTRQNVSTVRLGATSPLADVGKSGAISPRSFMPQQYRPNHQHHSRHHQQPSPMPAVRQRSSRSLEPTSPTVRAKLRNQLPPSYSSRQPPISPLEPPGLSPLPPPLPPPAVRSSAPPPLPPPPGGSIASSTDRTSSSTNSRSALSTIGGNNENSTGMQSAYLKSSTTQVLKPVSSRTVAEKKTDMKGYPLSGSEGSSGTQPVGGSQTNNTAMRTSQIEDDPGEFV</sequence>
<dbReference type="GO" id="GO:0005886">
    <property type="term" value="C:plasma membrane"/>
    <property type="evidence" value="ECO:0007669"/>
    <property type="project" value="UniProtKB-SubCell"/>
</dbReference>
<evidence type="ECO:0000256" key="8">
    <source>
        <dbReference type="ARBA" id="ARBA00023303"/>
    </source>
</evidence>
<feature type="transmembrane region" description="Helical" evidence="9">
    <location>
        <begin position="67"/>
        <end position="86"/>
    </location>
</feature>
<feature type="compositionally biased region" description="Polar residues" evidence="10">
    <location>
        <begin position="306"/>
        <end position="315"/>
    </location>
</feature>
<evidence type="ECO:0000256" key="2">
    <source>
        <dbReference type="ARBA" id="ARBA00022448"/>
    </source>
</evidence>
<evidence type="ECO:0000256" key="4">
    <source>
        <dbReference type="ARBA" id="ARBA00022692"/>
    </source>
</evidence>
<evidence type="ECO:0000256" key="6">
    <source>
        <dbReference type="ARBA" id="ARBA00023065"/>
    </source>
</evidence>
<evidence type="ECO:0000256" key="7">
    <source>
        <dbReference type="ARBA" id="ARBA00023136"/>
    </source>
</evidence>
<keyword evidence="3" id="KW-1003">Cell membrane</keyword>
<dbReference type="Proteomes" id="UP001497525">
    <property type="component" value="Unassembled WGS sequence"/>
</dbReference>
<proteinExistence type="inferred from homology"/>
<accession>A0AAV2TBT2</accession>
<dbReference type="GO" id="GO:0005921">
    <property type="term" value="C:gap junction"/>
    <property type="evidence" value="ECO:0007669"/>
    <property type="project" value="UniProtKB-UniRule"/>
</dbReference>
<gene>
    <name evidence="9" type="primary">inx</name>
    <name evidence="11" type="ORF">CDAUBV1_LOCUS7404</name>
</gene>
<evidence type="ECO:0000313" key="11">
    <source>
        <dbReference type="EMBL" id="CAL5134185.1"/>
    </source>
</evidence>
<keyword evidence="4 9" id="KW-0812">Transmembrane</keyword>
<reference evidence="11" key="1">
    <citation type="submission" date="2024-06" db="EMBL/GenBank/DDBJ databases">
        <authorList>
            <person name="Liu X."/>
            <person name="Lenzi L."/>
            <person name="Haldenby T S."/>
            <person name="Uol C."/>
        </authorList>
    </citation>
    <scope>NUCLEOTIDE SEQUENCE</scope>
</reference>
<dbReference type="PRINTS" id="PR01262">
    <property type="entry name" value="INNEXIN"/>
</dbReference>
<evidence type="ECO:0000256" key="5">
    <source>
        <dbReference type="ARBA" id="ARBA00022989"/>
    </source>
</evidence>
<feature type="compositionally biased region" description="Pro residues" evidence="10">
    <location>
        <begin position="334"/>
        <end position="368"/>
    </location>
</feature>
<feature type="transmembrane region" description="Helical" evidence="9">
    <location>
        <begin position="152"/>
        <end position="174"/>
    </location>
</feature>
<dbReference type="GO" id="GO:0034220">
    <property type="term" value="P:monoatomic ion transmembrane transport"/>
    <property type="evidence" value="ECO:0007669"/>
    <property type="project" value="UniProtKB-KW"/>
</dbReference>
<dbReference type="PANTHER" id="PTHR11893">
    <property type="entry name" value="INNEXIN"/>
    <property type="match status" value="1"/>
</dbReference>
<feature type="compositionally biased region" description="Basic residues" evidence="10">
    <location>
        <begin position="284"/>
        <end position="293"/>
    </location>
</feature>
<comment type="caution">
    <text evidence="11">The sequence shown here is derived from an EMBL/GenBank/DDBJ whole genome shotgun (WGS) entry which is preliminary data.</text>
</comment>
<organism evidence="11 12">
    <name type="scientific">Calicophoron daubneyi</name>
    <name type="common">Rumen fluke</name>
    <name type="synonym">Paramphistomum daubneyi</name>
    <dbReference type="NCBI Taxonomy" id="300641"/>
    <lineage>
        <taxon>Eukaryota</taxon>
        <taxon>Metazoa</taxon>
        <taxon>Spiralia</taxon>
        <taxon>Lophotrochozoa</taxon>
        <taxon>Platyhelminthes</taxon>
        <taxon>Trematoda</taxon>
        <taxon>Digenea</taxon>
        <taxon>Plagiorchiida</taxon>
        <taxon>Pronocephalata</taxon>
        <taxon>Paramphistomoidea</taxon>
        <taxon>Paramphistomidae</taxon>
        <taxon>Calicophoron</taxon>
    </lineage>
</organism>
<dbReference type="GO" id="GO:0005243">
    <property type="term" value="F:gap junction channel activity"/>
    <property type="evidence" value="ECO:0007669"/>
    <property type="project" value="TreeGrafter"/>
</dbReference>
<comment type="similarity">
    <text evidence="9">Belongs to the pannexin family.</text>
</comment>
<dbReference type="InterPro" id="IPR000990">
    <property type="entry name" value="Innexin"/>
</dbReference>
<comment type="function">
    <text evidence="9">Structural component of the gap junctions.</text>
</comment>
<keyword evidence="5 9" id="KW-1133">Transmembrane helix</keyword>
<evidence type="ECO:0000256" key="3">
    <source>
        <dbReference type="ARBA" id="ARBA00022475"/>
    </source>
</evidence>
<dbReference type="PROSITE" id="PS51013">
    <property type="entry name" value="PANNEXIN"/>
    <property type="match status" value="1"/>
</dbReference>
<comment type="subcellular location">
    <subcellularLocation>
        <location evidence="1 9">Cell membrane</location>
        <topology evidence="1 9">Multi-pass membrane protein</topology>
    </subcellularLocation>
</comment>
<protein>
    <recommendedName>
        <fullName evidence="9">Innexin</fullName>
    </recommendedName>
</protein>
<feature type="compositionally biased region" description="Polar residues" evidence="10">
    <location>
        <begin position="437"/>
        <end position="459"/>
    </location>
</feature>
<evidence type="ECO:0000313" key="12">
    <source>
        <dbReference type="Proteomes" id="UP001497525"/>
    </source>
</evidence>
<dbReference type="PANTHER" id="PTHR11893:SF36">
    <property type="entry name" value="INNEXIN-5"/>
    <property type="match status" value="1"/>
</dbReference>
<evidence type="ECO:0000256" key="9">
    <source>
        <dbReference type="RuleBase" id="RU010713"/>
    </source>
</evidence>